<gene>
    <name evidence="1" type="ORF">EZS28_012180</name>
</gene>
<name>A0A5J4WCA8_9EUKA</name>
<dbReference type="AlphaFoldDB" id="A0A5J4WCA8"/>
<organism evidence="1 2">
    <name type="scientific">Streblomastix strix</name>
    <dbReference type="NCBI Taxonomy" id="222440"/>
    <lineage>
        <taxon>Eukaryota</taxon>
        <taxon>Metamonada</taxon>
        <taxon>Preaxostyla</taxon>
        <taxon>Oxymonadida</taxon>
        <taxon>Streblomastigidae</taxon>
        <taxon>Streblomastix</taxon>
    </lineage>
</organism>
<sequence>MPATESSLQQRLVDMEIRSEKVVAARKELNDKMITLVIPTINAISLLQSSAGVNTGREGQIREMESLAEAYQTVNKR</sequence>
<proteinExistence type="predicted"/>
<accession>A0A5J4WCA8</accession>
<evidence type="ECO:0000313" key="1">
    <source>
        <dbReference type="EMBL" id="KAA6392296.1"/>
    </source>
</evidence>
<evidence type="ECO:0000313" key="2">
    <source>
        <dbReference type="Proteomes" id="UP000324800"/>
    </source>
</evidence>
<dbReference type="EMBL" id="SNRW01002592">
    <property type="protein sequence ID" value="KAA6392296.1"/>
    <property type="molecule type" value="Genomic_DNA"/>
</dbReference>
<reference evidence="1 2" key="1">
    <citation type="submission" date="2019-03" db="EMBL/GenBank/DDBJ databases">
        <title>Single cell metagenomics reveals metabolic interactions within the superorganism composed of flagellate Streblomastix strix and complex community of Bacteroidetes bacteria on its surface.</title>
        <authorList>
            <person name="Treitli S.C."/>
            <person name="Kolisko M."/>
            <person name="Husnik F."/>
            <person name="Keeling P."/>
            <person name="Hampl V."/>
        </authorList>
    </citation>
    <scope>NUCLEOTIDE SEQUENCE [LARGE SCALE GENOMIC DNA]</scope>
    <source>
        <strain evidence="1">ST1C</strain>
    </source>
</reference>
<comment type="caution">
    <text evidence="1">The sequence shown here is derived from an EMBL/GenBank/DDBJ whole genome shotgun (WGS) entry which is preliminary data.</text>
</comment>
<dbReference type="Proteomes" id="UP000324800">
    <property type="component" value="Unassembled WGS sequence"/>
</dbReference>
<protein>
    <submittedName>
        <fullName evidence="1">Uncharacterized protein</fullName>
    </submittedName>
</protein>